<reference evidence="1" key="1">
    <citation type="submission" date="2020-01" db="EMBL/GenBank/DDBJ databases">
        <authorList>
            <person name="Mishra B."/>
        </authorList>
    </citation>
    <scope>NUCLEOTIDE SEQUENCE [LARGE SCALE GENOMIC DNA]</scope>
</reference>
<name>A0A6D2LIK7_9BRAS</name>
<organism evidence="1 2">
    <name type="scientific">Microthlaspi erraticum</name>
    <dbReference type="NCBI Taxonomy" id="1685480"/>
    <lineage>
        <taxon>Eukaryota</taxon>
        <taxon>Viridiplantae</taxon>
        <taxon>Streptophyta</taxon>
        <taxon>Embryophyta</taxon>
        <taxon>Tracheophyta</taxon>
        <taxon>Spermatophyta</taxon>
        <taxon>Magnoliopsida</taxon>
        <taxon>eudicotyledons</taxon>
        <taxon>Gunneridae</taxon>
        <taxon>Pentapetalae</taxon>
        <taxon>rosids</taxon>
        <taxon>malvids</taxon>
        <taxon>Brassicales</taxon>
        <taxon>Brassicaceae</taxon>
        <taxon>Coluteocarpeae</taxon>
        <taxon>Microthlaspi</taxon>
    </lineage>
</organism>
<evidence type="ECO:0000313" key="2">
    <source>
        <dbReference type="Proteomes" id="UP000467841"/>
    </source>
</evidence>
<protein>
    <submittedName>
        <fullName evidence="1">Uncharacterized protein</fullName>
    </submittedName>
</protein>
<sequence length="92" mass="10074">MASTVLISSPTHRLLSSPPPSSLLFTTVPITMEKSKSDLSTQLNDLKVELALLQICHKNTSGKCKGARFNTPYPSWSGIELLCVVLRDPQFS</sequence>
<dbReference type="EMBL" id="CACVBM020001851">
    <property type="protein sequence ID" value="CAA7061110.1"/>
    <property type="molecule type" value="Genomic_DNA"/>
</dbReference>
<keyword evidence="2" id="KW-1185">Reference proteome</keyword>
<dbReference type="Proteomes" id="UP000467841">
    <property type="component" value="Unassembled WGS sequence"/>
</dbReference>
<accession>A0A6D2LIK7</accession>
<dbReference type="AlphaFoldDB" id="A0A6D2LIK7"/>
<proteinExistence type="predicted"/>
<gene>
    <name evidence="1" type="ORF">MERR_LOCUS48346</name>
</gene>
<comment type="caution">
    <text evidence="1">The sequence shown here is derived from an EMBL/GenBank/DDBJ whole genome shotgun (WGS) entry which is preliminary data.</text>
</comment>
<evidence type="ECO:0000313" key="1">
    <source>
        <dbReference type="EMBL" id="CAA7061110.1"/>
    </source>
</evidence>